<dbReference type="EMBL" id="CP025704">
    <property type="protein sequence ID" value="AUN98364.1"/>
    <property type="molecule type" value="Genomic_DNA"/>
</dbReference>
<dbReference type="InterPro" id="IPR027385">
    <property type="entry name" value="Beta-barrel_OMP"/>
</dbReference>
<feature type="domain" description="Outer membrane protein beta-barrel" evidence="2">
    <location>
        <begin position="147"/>
        <end position="368"/>
    </location>
</feature>
<dbReference type="KEGG" id="bsto:C0V70_09655"/>
<dbReference type="Proteomes" id="UP000235584">
    <property type="component" value="Chromosome"/>
</dbReference>
<evidence type="ECO:0000256" key="1">
    <source>
        <dbReference type="ARBA" id="ARBA00022729"/>
    </source>
</evidence>
<evidence type="ECO:0000313" key="3">
    <source>
        <dbReference type="EMBL" id="AUN98364.1"/>
    </source>
</evidence>
<reference evidence="3 4" key="1">
    <citation type="submission" date="2018-01" db="EMBL/GenBank/DDBJ databases">
        <title>Complete genome sequence of Bacteriovorax stolpii DSM12778.</title>
        <authorList>
            <person name="Tang B."/>
            <person name="Chang J."/>
        </authorList>
    </citation>
    <scope>NUCLEOTIDE SEQUENCE [LARGE SCALE GENOMIC DNA]</scope>
    <source>
        <strain evidence="3 4">DSM 12778</strain>
    </source>
</reference>
<sequence>MKLKVENKRLTFMSLFLATALIAATAHTAPLRAQDDVLDDAEDALANGDALDMDQIEIEGKLSPSELLKRRREKLEERNKLMVEKKIEDIRVKQEIALTNKLQGAFNNSLNNLNEDKVQTTQAAPAPVAPAPVAPAPVIETRIVEVPAPVVKEEKKSKVIPSLGISNIKGDRIDLQSNVSFGVNAETMILPQVSVGLGLNYATMDLSDVANEYVNTGYNYNYNTGYYGTYGSGRAMKFTKLVIEATGKFFFTEDSKFKPYAGAGLSFNRTGLKYDNNTAYNSGYVNFGNEELSSSAFAGSAKLGAEFDISETIGLNLDLSYTKNITSGISKSAGTVSTNPDQGRLENISKEIEDGDVTAVQAGLVIRF</sequence>
<evidence type="ECO:0000313" key="4">
    <source>
        <dbReference type="Proteomes" id="UP000235584"/>
    </source>
</evidence>
<evidence type="ECO:0000259" key="2">
    <source>
        <dbReference type="Pfam" id="PF13505"/>
    </source>
</evidence>
<gene>
    <name evidence="3" type="ORF">C0V70_09655</name>
</gene>
<proteinExistence type="predicted"/>
<dbReference type="InterPro" id="IPR011250">
    <property type="entry name" value="OMP/PagP_B-barrel"/>
</dbReference>
<dbReference type="RefSeq" id="WP_102243655.1">
    <property type="nucleotide sequence ID" value="NZ_CP025704.1"/>
</dbReference>
<keyword evidence="4" id="KW-1185">Reference proteome</keyword>
<name>A0A2K9NUD5_BACTC</name>
<protein>
    <recommendedName>
        <fullName evidence="2">Outer membrane protein beta-barrel domain-containing protein</fullName>
    </recommendedName>
</protein>
<keyword evidence="1" id="KW-0732">Signal</keyword>
<dbReference type="Gene3D" id="2.40.160.20">
    <property type="match status" value="1"/>
</dbReference>
<dbReference type="SUPFAM" id="SSF56925">
    <property type="entry name" value="OMPA-like"/>
    <property type="match status" value="1"/>
</dbReference>
<organism evidence="3 4">
    <name type="scientific">Bacteriovorax stolpii</name>
    <name type="common">Bdellovibrio stolpii</name>
    <dbReference type="NCBI Taxonomy" id="960"/>
    <lineage>
        <taxon>Bacteria</taxon>
        <taxon>Pseudomonadati</taxon>
        <taxon>Bdellovibrionota</taxon>
        <taxon>Bacteriovoracia</taxon>
        <taxon>Bacteriovoracales</taxon>
        <taxon>Bacteriovoracaceae</taxon>
        <taxon>Bacteriovorax</taxon>
    </lineage>
</organism>
<dbReference type="AlphaFoldDB" id="A0A2K9NUD5"/>
<accession>A0A2K9NUD5</accession>
<dbReference type="Pfam" id="PF13505">
    <property type="entry name" value="OMP_b-brl"/>
    <property type="match status" value="1"/>
</dbReference>